<accession>A0A0B1SUE2</accession>
<organism evidence="4 5">
    <name type="scientific">Oesophagostomum dentatum</name>
    <name type="common">Nodular worm</name>
    <dbReference type="NCBI Taxonomy" id="61180"/>
    <lineage>
        <taxon>Eukaryota</taxon>
        <taxon>Metazoa</taxon>
        <taxon>Ecdysozoa</taxon>
        <taxon>Nematoda</taxon>
        <taxon>Chromadorea</taxon>
        <taxon>Rhabditida</taxon>
        <taxon>Rhabditina</taxon>
        <taxon>Rhabditomorpha</taxon>
        <taxon>Strongyloidea</taxon>
        <taxon>Strongylidae</taxon>
        <taxon>Oesophagostomum</taxon>
    </lineage>
</organism>
<dbReference type="Pfam" id="PF00337">
    <property type="entry name" value="Gal-bind_lectin"/>
    <property type="match status" value="1"/>
</dbReference>
<dbReference type="OrthoDB" id="5784299at2759"/>
<proteinExistence type="predicted"/>
<dbReference type="InterPro" id="IPR013320">
    <property type="entry name" value="ConA-like_dom_sf"/>
</dbReference>
<keyword evidence="1 2" id="KW-0430">Lectin</keyword>
<evidence type="ECO:0000313" key="5">
    <source>
        <dbReference type="Proteomes" id="UP000053660"/>
    </source>
</evidence>
<protein>
    <recommendedName>
        <fullName evidence="2">Galectin</fullName>
    </recommendedName>
</protein>
<feature type="domain" description="Galectin" evidence="3">
    <location>
        <begin position="1"/>
        <end position="90"/>
    </location>
</feature>
<dbReference type="EMBL" id="KN555647">
    <property type="protein sequence ID" value="KHJ88564.1"/>
    <property type="molecule type" value="Genomic_DNA"/>
</dbReference>
<dbReference type="AlphaFoldDB" id="A0A0B1SUE2"/>
<dbReference type="GO" id="GO:0030246">
    <property type="term" value="F:carbohydrate binding"/>
    <property type="evidence" value="ECO:0007669"/>
    <property type="project" value="UniProtKB-UniRule"/>
</dbReference>
<dbReference type="PANTHER" id="PTHR11346">
    <property type="entry name" value="GALECTIN"/>
    <property type="match status" value="1"/>
</dbReference>
<evidence type="ECO:0000256" key="2">
    <source>
        <dbReference type="RuleBase" id="RU102079"/>
    </source>
</evidence>
<reference evidence="4 5" key="1">
    <citation type="submission" date="2014-03" db="EMBL/GenBank/DDBJ databases">
        <title>Draft genome of the hookworm Oesophagostomum dentatum.</title>
        <authorList>
            <person name="Mitreva M."/>
        </authorList>
    </citation>
    <scope>NUCLEOTIDE SEQUENCE [LARGE SCALE GENOMIC DNA]</scope>
    <source>
        <strain evidence="4 5">OD-Hann</strain>
    </source>
</reference>
<evidence type="ECO:0000313" key="4">
    <source>
        <dbReference type="EMBL" id="KHJ88564.1"/>
    </source>
</evidence>
<dbReference type="InterPro" id="IPR044156">
    <property type="entry name" value="Galectin-like"/>
</dbReference>
<dbReference type="InterPro" id="IPR001079">
    <property type="entry name" value="Galectin_CRD"/>
</dbReference>
<feature type="domain" description="Galectin" evidence="3">
    <location>
        <begin position="92"/>
        <end position="227"/>
    </location>
</feature>
<sequence>MYGSDEYSYSMSYKGAAPSTPGGPTSSQFSKEVFNPVNLKEGCDILLHFNPRLKDKSLVFNSFYAGTWGYEEKAGVVFPFEKKRIYTVEFFASSTNPNSVLVYVNGHFLYEFHQRQSAASTTSVEVNLKEDSDILLHFNPRLKDKSLVFNSFYAGTWGYEEKAGVVFPFEKKRIYTVEFFASSTNPNSVLVYVNGHFLYEFHQRQSAASTTSVEVKGDIFIHSIHVT</sequence>
<evidence type="ECO:0000259" key="3">
    <source>
        <dbReference type="PROSITE" id="PS51304"/>
    </source>
</evidence>
<dbReference type="CDD" id="cd00070">
    <property type="entry name" value="GLECT"/>
    <property type="match status" value="2"/>
</dbReference>
<dbReference type="SUPFAM" id="SSF49899">
    <property type="entry name" value="Concanavalin A-like lectins/glucanases"/>
    <property type="match status" value="2"/>
</dbReference>
<gene>
    <name evidence="4" type="ORF">OESDEN_11640</name>
</gene>
<dbReference type="PANTHER" id="PTHR11346:SF176">
    <property type="entry name" value="32 KDA BETA-GALACTOSIDE-BINDING LECTIN LEC-3"/>
    <property type="match status" value="1"/>
</dbReference>
<dbReference type="PROSITE" id="PS51304">
    <property type="entry name" value="GALECTIN"/>
    <property type="match status" value="2"/>
</dbReference>
<dbReference type="Gene3D" id="2.60.120.200">
    <property type="match status" value="2"/>
</dbReference>
<dbReference type="GO" id="GO:0016936">
    <property type="term" value="F:galactoside binding"/>
    <property type="evidence" value="ECO:0007669"/>
    <property type="project" value="TreeGrafter"/>
</dbReference>
<dbReference type="SMART" id="SM00908">
    <property type="entry name" value="Gal-bind_lectin"/>
    <property type="match status" value="2"/>
</dbReference>
<evidence type="ECO:0000256" key="1">
    <source>
        <dbReference type="ARBA" id="ARBA00022734"/>
    </source>
</evidence>
<dbReference type="Proteomes" id="UP000053660">
    <property type="component" value="Unassembled WGS sequence"/>
</dbReference>
<dbReference type="SMART" id="SM00276">
    <property type="entry name" value="GLECT"/>
    <property type="match status" value="1"/>
</dbReference>
<keyword evidence="5" id="KW-1185">Reference proteome</keyword>
<name>A0A0B1SUE2_OESDE</name>